<comment type="caution">
    <text evidence="1">The sequence shown here is derived from an EMBL/GenBank/DDBJ whole genome shotgun (WGS) entry which is preliminary data.</text>
</comment>
<reference evidence="1" key="1">
    <citation type="submission" date="2022-07" db="EMBL/GenBank/DDBJ databases">
        <title>Phylogenomic reconstructions and comparative analyses of Kickxellomycotina fungi.</title>
        <authorList>
            <person name="Reynolds N.K."/>
            <person name="Stajich J.E."/>
            <person name="Barry K."/>
            <person name="Grigoriev I.V."/>
            <person name="Crous P."/>
            <person name="Smith M.E."/>
        </authorList>
    </citation>
    <scope>NUCLEOTIDE SEQUENCE</scope>
    <source>
        <strain evidence="1">CBS 102833</strain>
    </source>
</reference>
<sequence>MNPIQRFVTGTVWRRTRLISARIAPRTQRLGVQRGLHTTPALRLHDKDDETESHAANEEPTHEHDEPSDINKPSDANTPSDGNKPDTETLDFNAIFDLLNLPKRDKRSPPKAEAGTRTTDRDTLHPPAGRDADPGIEDLLSAIDNNAATRGSSGRAAHAADRSQDKSDPMAEFERILSDLAANDTEVYKRNRPAPHFWNDGDDVEGGRRAKFIDDLEPASLFEPGPRASA</sequence>
<accession>A0ACC1LL10</accession>
<dbReference type="Proteomes" id="UP001140096">
    <property type="component" value="Unassembled WGS sequence"/>
</dbReference>
<organism evidence="1 2">
    <name type="scientific">Coemansia furcata</name>
    <dbReference type="NCBI Taxonomy" id="417177"/>
    <lineage>
        <taxon>Eukaryota</taxon>
        <taxon>Fungi</taxon>
        <taxon>Fungi incertae sedis</taxon>
        <taxon>Zoopagomycota</taxon>
        <taxon>Kickxellomycotina</taxon>
        <taxon>Kickxellomycetes</taxon>
        <taxon>Kickxellales</taxon>
        <taxon>Kickxellaceae</taxon>
        <taxon>Coemansia</taxon>
    </lineage>
</organism>
<feature type="non-terminal residue" evidence="1">
    <location>
        <position position="230"/>
    </location>
</feature>
<keyword evidence="2" id="KW-1185">Reference proteome</keyword>
<evidence type="ECO:0000313" key="2">
    <source>
        <dbReference type="Proteomes" id="UP001140096"/>
    </source>
</evidence>
<gene>
    <name evidence="1" type="ORF">H4S07_001932</name>
</gene>
<name>A0ACC1LL10_9FUNG</name>
<evidence type="ECO:0000313" key="1">
    <source>
        <dbReference type="EMBL" id="KAJ2811643.1"/>
    </source>
</evidence>
<dbReference type="EMBL" id="JANBUP010000390">
    <property type="protein sequence ID" value="KAJ2811643.1"/>
    <property type="molecule type" value="Genomic_DNA"/>
</dbReference>
<proteinExistence type="predicted"/>
<protein>
    <submittedName>
        <fullName evidence="1">Uncharacterized protein</fullName>
    </submittedName>
</protein>